<protein>
    <submittedName>
        <fullName evidence="1">Uncharacterized protein</fullName>
    </submittedName>
</protein>
<accession>A0A7S4QH78</accession>
<name>A0A7S4QH78_9STRA</name>
<dbReference type="AlphaFoldDB" id="A0A7S4QH78"/>
<evidence type="ECO:0000313" key="1">
    <source>
        <dbReference type="EMBL" id="CAE4582609.1"/>
    </source>
</evidence>
<sequence length="267" mass="30021">MNYLPDLQDGTNVSTSITATNAPHSHYNDDSAIRIKLNFILDSQRSYISMLQNSKYGDVFYSRTDLRMLIDKYKCDALEQLSEYYNQRGNKQHDDAGSRSNVLEDHHVIHAAVQARITVENLQQLLSDYPTNSCCKRDFFNFGVLPLHIAVTPHNDASAGEENDQDVARVKCILSAYPLGAKHLDLRGRLPLHHALLQRAEAEVIMLLIKTNPISLSLPFVPTKLETSDDVRSMTGFLPFHLSCCLDLSISVIFDLIQSNPCCISIN</sequence>
<reference evidence="1" key="1">
    <citation type="submission" date="2021-01" db="EMBL/GenBank/DDBJ databases">
        <authorList>
            <person name="Corre E."/>
            <person name="Pelletier E."/>
            <person name="Niang G."/>
            <person name="Scheremetjew M."/>
            <person name="Finn R."/>
            <person name="Kale V."/>
            <person name="Holt S."/>
            <person name="Cochrane G."/>
            <person name="Meng A."/>
            <person name="Brown T."/>
            <person name="Cohen L."/>
        </authorList>
    </citation>
    <scope>NUCLEOTIDE SEQUENCE</scope>
    <source>
        <strain evidence="1">GSO104</strain>
    </source>
</reference>
<gene>
    <name evidence="1" type="ORF">DBRI00130_LOCUS2329</name>
</gene>
<organism evidence="1">
    <name type="scientific">Ditylum brightwellii</name>
    <dbReference type="NCBI Taxonomy" id="49249"/>
    <lineage>
        <taxon>Eukaryota</taxon>
        <taxon>Sar</taxon>
        <taxon>Stramenopiles</taxon>
        <taxon>Ochrophyta</taxon>
        <taxon>Bacillariophyta</taxon>
        <taxon>Mediophyceae</taxon>
        <taxon>Lithodesmiophycidae</taxon>
        <taxon>Lithodesmiales</taxon>
        <taxon>Lithodesmiaceae</taxon>
        <taxon>Ditylum</taxon>
    </lineage>
</organism>
<dbReference type="EMBL" id="HBNS01002896">
    <property type="protein sequence ID" value="CAE4582609.1"/>
    <property type="molecule type" value="Transcribed_RNA"/>
</dbReference>
<proteinExistence type="predicted"/>